<feature type="transmembrane region" description="Helical" evidence="1">
    <location>
        <begin position="64"/>
        <end position="86"/>
    </location>
</feature>
<dbReference type="EMBL" id="FNYC01000002">
    <property type="protein sequence ID" value="SEI61907.1"/>
    <property type="molecule type" value="Genomic_DNA"/>
</dbReference>
<keyword evidence="1" id="KW-1133">Transmembrane helix</keyword>
<feature type="transmembrane region" description="Helical" evidence="1">
    <location>
        <begin position="245"/>
        <end position="272"/>
    </location>
</feature>
<name>A0A1H6SAY3_9GAMM</name>
<keyword evidence="1" id="KW-0472">Membrane</keyword>
<sequence length="325" mass="33723">MSALSPSLFDPARAPRMRAILRVLSWLVSALLLALAAWLLHRYLGAMRWRDVAAALLQLPRTHVAGAIAATAVSFTMLAAFDVLAARRVAPARAPLELSAFAGFAAHALSNTLGFHAVTGGAVRYRIYATAGLGAGDIARVVGLASLGVGLGYAVLGAAGLLMEPAIAVGWGRIAGTVIVLLLAGLVLWLARPRSLRVGRWAIALPGSGSALLQMLLGGVEMSAAISAMYLLLPPQVAPPLADFVPVYLAALLAGIVSHAPGGLGVFEAILLGAFPAQARAEVLAGLLCYRLVYNLLPFGLAALGLTLFEARRRRLAPARPSEPS</sequence>
<gene>
    <name evidence="2" type="ORF">SAMN04487997_1214</name>
</gene>
<keyword evidence="3" id="KW-1185">Reference proteome</keyword>
<protein>
    <submittedName>
        <fullName evidence="2">Uncharacterized membrane protein YbhN, UPF0104 family</fullName>
    </submittedName>
</protein>
<organism evidence="2 3">
    <name type="scientific">Frateuria terrea</name>
    <dbReference type="NCBI Taxonomy" id="529704"/>
    <lineage>
        <taxon>Bacteria</taxon>
        <taxon>Pseudomonadati</taxon>
        <taxon>Pseudomonadota</taxon>
        <taxon>Gammaproteobacteria</taxon>
        <taxon>Lysobacterales</taxon>
        <taxon>Rhodanobacteraceae</taxon>
        <taxon>Frateuria</taxon>
    </lineage>
</organism>
<accession>A0A1H6SAY3</accession>
<evidence type="ECO:0000313" key="2">
    <source>
        <dbReference type="EMBL" id="SEI61907.1"/>
    </source>
</evidence>
<evidence type="ECO:0000313" key="3">
    <source>
        <dbReference type="Proteomes" id="UP000199420"/>
    </source>
</evidence>
<proteinExistence type="predicted"/>
<feature type="transmembrane region" description="Helical" evidence="1">
    <location>
        <begin position="292"/>
        <end position="311"/>
    </location>
</feature>
<dbReference type="Proteomes" id="UP000199420">
    <property type="component" value="Unassembled WGS sequence"/>
</dbReference>
<dbReference type="RefSeq" id="WP_245747180.1">
    <property type="nucleotide sequence ID" value="NZ_FNYC01000002.1"/>
</dbReference>
<feature type="transmembrane region" description="Helical" evidence="1">
    <location>
        <begin position="23"/>
        <end position="44"/>
    </location>
</feature>
<dbReference type="STRING" id="529704.SAMN02927913_1129"/>
<reference evidence="2 3" key="1">
    <citation type="submission" date="2016-10" db="EMBL/GenBank/DDBJ databases">
        <authorList>
            <person name="de Groot N.N."/>
        </authorList>
    </citation>
    <scope>NUCLEOTIDE SEQUENCE [LARGE SCALE GENOMIC DNA]</scope>
    <source>
        <strain evidence="2 3">DSM 26515</strain>
    </source>
</reference>
<dbReference type="AlphaFoldDB" id="A0A1H6SAY3"/>
<keyword evidence="1" id="KW-0812">Transmembrane</keyword>
<feature type="transmembrane region" description="Helical" evidence="1">
    <location>
        <begin position="98"/>
        <end position="118"/>
    </location>
</feature>
<feature type="transmembrane region" description="Helical" evidence="1">
    <location>
        <begin position="174"/>
        <end position="191"/>
    </location>
</feature>
<evidence type="ECO:0000256" key="1">
    <source>
        <dbReference type="SAM" id="Phobius"/>
    </source>
</evidence>
<feature type="transmembrane region" description="Helical" evidence="1">
    <location>
        <begin position="211"/>
        <end position="233"/>
    </location>
</feature>
<feature type="transmembrane region" description="Helical" evidence="1">
    <location>
        <begin position="138"/>
        <end position="162"/>
    </location>
</feature>